<keyword evidence="3" id="KW-0547">Nucleotide-binding</keyword>
<dbReference type="GO" id="GO:0006438">
    <property type="term" value="P:valyl-tRNA aminoacylation"/>
    <property type="evidence" value="ECO:0007669"/>
    <property type="project" value="InterPro"/>
</dbReference>
<evidence type="ECO:0000256" key="5">
    <source>
        <dbReference type="ARBA" id="ARBA00022917"/>
    </source>
</evidence>
<protein>
    <recommendedName>
        <fullName evidence="1">valine--tRNA ligase</fullName>
        <ecNumber evidence="1">6.1.1.9</ecNumber>
    </recommendedName>
    <alternativeName>
        <fullName evidence="7">Valyl-tRNA synthetase</fullName>
    </alternativeName>
</protein>
<dbReference type="GO" id="GO:0005829">
    <property type="term" value="C:cytosol"/>
    <property type="evidence" value="ECO:0007669"/>
    <property type="project" value="TreeGrafter"/>
</dbReference>
<evidence type="ECO:0000256" key="3">
    <source>
        <dbReference type="ARBA" id="ARBA00022741"/>
    </source>
</evidence>
<keyword evidence="10" id="KW-0812">Transmembrane</keyword>
<dbReference type="PANTHER" id="PTHR11946:SF93">
    <property type="entry name" value="VALINE--TRNA LIGASE, CHLOROPLASTIC_MITOCHONDRIAL 2"/>
    <property type="match status" value="1"/>
</dbReference>
<name>A0AAP0KGQ2_9MAGN</name>
<dbReference type="AlphaFoldDB" id="A0AAP0KGQ2"/>
<comment type="catalytic activity">
    <reaction evidence="8">
        <text>tRNA(Val) + L-valine + ATP = L-valyl-tRNA(Val) + AMP + diphosphate</text>
        <dbReference type="Rhea" id="RHEA:10704"/>
        <dbReference type="Rhea" id="RHEA-COMP:9672"/>
        <dbReference type="Rhea" id="RHEA-COMP:9708"/>
        <dbReference type="ChEBI" id="CHEBI:30616"/>
        <dbReference type="ChEBI" id="CHEBI:33019"/>
        <dbReference type="ChEBI" id="CHEBI:57762"/>
        <dbReference type="ChEBI" id="CHEBI:78442"/>
        <dbReference type="ChEBI" id="CHEBI:78537"/>
        <dbReference type="ChEBI" id="CHEBI:456215"/>
        <dbReference type="EC" id="6.1.1.9"/>
    </reaction>
</comment>
<dbReference type="Gene3D" id="1.10.730.10">
    <property type="entry name" value="Isoleucyl-tRNA Synthetase, Domain 1"/>
    <property type="match status" value="1"/>
</dbReference>
<evidence type="ECO:0000256" key="7">
    <source>
        <dbReference type="ARBA" id="ARBA00029936"/>
    </source>
</evidence>
<evidence type="ECO:0000256" key="8">
    <source>
        <dbReference type="ARBA" id="ARBA00047552"/>
    </source>
</evidence>
<feature type="region of interest" description="Disordered" evidence="9">
    <location>
        <begin position="60"/>
        <end position="105"/>
    </location>
</feature>
<keyword evidence="2" id="KW-0436">Ligase</keyword>
<keyword evidence="6" id="KW-0030">Aminoacyl-tRNA synthetase</keyword>
<dbReference type="InterPro" id="IPR002303">
    <property type="entry name" value="Valyl-tRNA_ligase"/>
</dbReference>
<keyword evidence="4" id="KW-0067">ATP-binding</keyword>
<dbReference type="SUPFAM" id="SSF47323">
    <property type="entry name" value="Anticodon-binding domain of a subclass of class I aminoacyl-tRNA synthetases"/>
    <property type="match status" value="1"/>
</dbReference>
<feature type="compositionally biased region" description="Basic and acidic residues" evidence="9">
    <location>
        <begin position="74"/>
        <end position="86"/>
    </location>
</feature>
<sequence length="310" mass="35062">MAKRSSLERKIYCVSAICNVYCAKVQRSSHAQGQGHGHGPFGSGFQRICIGVWTARRRRRSCDSSSGGGGAARNGERRTSQHGADHRRGKRPRQSPSHRDGSIRSAPVRGRAVAARLDLLQSSVFQCPLSRRSLSVSDRSSLMMTMMVMIVSLFFDLFVLVDFCYRVLILLKIWENCGSLDSESVGSTLGCQFFGVFNLFVQDLNLSTERLASNKAFVNKLWNAGKFILQNLPSRDNVSAWENILAYKFDTEESLLRLPLPECWVVSKLHELIDVVTSSYERFFFGDIGRETYDFFWGDFADWHIIPRPI</sequence>
<dbReference type="Pfam" id="PF08264">
    <property type="entry name" value="Anticodon_1"/>
    <property type="match status" value="1"/>
</dbReference>
<dbReference type="GO" id="GO:0005524">
    <property type="term" value="F:ATP binding"/>
    <property type="evidence" value="ECO:0007669"/>
    <property type="project" value="UniProtKB-KW"/>
</dbReference>
<evidence type="ECO:0000256" key="6">
    <source>
        <dbReference type="ARBA" id="ARBA00023146"/>
    </source>
</evidence>
<evidence type="ECO:0000259" key="11">
    <source>
        <dbReference type="Pfam" id="PF08264"/>
    </source>
</evidence>
<organism evidence="12 13">
    <name type="scientific">Stephania yunnanensis</name>
    <dbReference type="NCBI Taxonomy" id="152371"/>
    <lineage>
        <taxon>Eukaryota</taxon>
        <taxon>Viridiplantae</taxon>
        <taxon>Streptophyta</taxon>
        <taxon>Embryophyta</taxon>
        <taxon>Tracheophyta</taxon>
        <taxon>Spermatophyta</taxon>
        <taxon>Magnoliopsida</taxon>
        <taxon>Ranunculales</taxon>
        <taxon>Menispermaceae</taxon>
        <taxon>Menispermoideae</taxon>
        <taxon>Cissampelideae</taxon>
        <taxon>Stephania</taxon>
    </lineage>
</organism>
<dbReference type="GO" id="GO:0004832">
    <property type="term" value="F:valine-tRNA ligase activity"/>
    <property type="evidence" value="ECO:0007669"/>
    <property type="project" value="UniProtKB-EC"/>
</dbReference>
<reference evidence="12 13" key="1">
    <citation type="submission" date="2024-01" db="EMBL/GenBank/DDBJ databases">
        <title>Genome assemblies of Stephania.</title>
        <authorList>
            <person name="Yang L."/>
        </authorList>
    </citation>
    <scope>NUCLEOTIDE SEQUENCE [LARGE SCALE GENOMIC DNA]</scope>
    <source>
        <strain evidence="12">YNDBR</strain>
        <tissue evidence="12">Leaf</tissue>
    </source>
</reference>
<comment type="caution">
    <text evidence="12">The sequence shown here is derived from an EMBL/GenBank/DDBJ whole genome shotgun (WGS) entry which is preliminary data.</text>
</comment>
<evidence type="ECO:0000256" key="9">
    <source>
        <dbReference type="SAM" id="MobiDB-lite"/>
    </source>
</evidence>
<evidence type="ECO:0000313" key="13">
    <source>
        <dbReference type="Proteomes" id="UP001420932"/>
    </source>
</evidence>
<keyword evidence="10" id="KW-1133">Transmembrane helix</keyword>
<keyword evidence="10" id="KW-0472">Membrane</keyword>
<feature type="transmembrane region" description="Helical" evidence="10">
    <location>
        <begin position="141"/>
        <end position="161"/>
    </location>
</feature>
<dbReference type="InterPro" id="IPR009080">
    <property type="entry name" value="tRNAsynth_Ia_anticodon-bd"/>
</dbReference>
<dbReference type="EMBL" id="JBBNAF010000004">
    <property type="protein sequence ID" value="KAK9151428.1"/>
    <property type="molecule type" value="Genomic_DNA"/>
</dbReference>
<dbReference type="Proteomes" id="UP001420932">
    <property type="component" value="Unassembled WGS sequence"/>
</dbReference>
<evidence type="ECO:0000256" key="1">
    <source>
        <dbReference type="ARBA" id="ARBA00013169"/>
    </source>
</evidence>
<dbReference type="EC" id="6.1.1.9" evidence="1"/>
<evidence type="ECO:0000256" key="10">
    <source>
        <dbReference type="SAM" id="Phobius"/>
    </source>
</evidence>
<proteinExistence type="predicted"/>
<keyword evidence="13" id="KW-1185">Reference proteome</keyword>
<keyword evidence="5" id="KW-0648">Protein biosynthesis</keyword>
<dbReference type="PANTHER" id="PTHR11946">
    <property type="entry name" value="VALYL-TRNA SYNTHETASES"/>
    <property type="match status" value="1"/>
</dbReference>
<evidence type="ECO:0000256" key="2">
    <source>
        <dbReference type="ARBA" id="ARBA00022598"/>
    </source>
</evidence>
<dbReference type="InterPro" id="IPR013155">
    <property type="entry name" value="M/V/L/I-tRNA-synth_anticd-bd"/>
</dbReference>
<evidence type="ECO:0000313" key="12">
    <source>
        <dbReference type="EMBL" id="KAK9151428.1"/>
    </source>
</evidence>
<accession>A0AAP0KGQ2</accession>
<feature type="domain" description="Methionyl/Valyl/Leucyl/Isoleucyl-tRNA synthetase anticodon-binding" evidence="11">
    <location>
        <begin position="264"/>
        <end position="305"/>
    </location>
</feature>
<evidence type="ECO:0000256" key="4">
    <source>
        <dbReference type="ARBA" id="ARBA00022840"/>
    </source>
</evidence>
<gene>
    <name evidence="12" type="ORF">Syun_009737</name>
</gene>